<evidence type="ECO:0000313" key="2">
    <source>
        <dbReference type="Proteomes" id="UP001139646"/>
    </source>
</evidence>
<dbReference type="EMBL" id="JAKKSL010000001">
    <property type="protein sequence ID" value="MCI2282079.1"/>
    <property type="molecule type" value="Genomic_DNA"/>
</dbReference>
<dbReference type="Gene3D" id="3.40.50.1970">
    <property type="match status" value="1"/>
</dbReference>
<comment type="caution">
    <text evidence="1">The sequence shown here is derived from an EMBL/GenBank/DDBJ whole genome shotgun (WGS) entry which is preliminary data.</text>
</comment>
<sequence>MSTSGYFTYNMRTVVHSGADSIIKVPSLFRGLGGKRVLLVSDEGLEKVD</sequence>
<dbReference type="SUPFAM" id="SSF56796">
    <property type="entry name" value="Dehydroquinate synthase-like"/>
    <property type="match status" value="1"/>
</dbReference>
<organism evidence="1 2">
    <name type="scientific">Colwellia maritima</name>
    <dbReference type="NCBI Taxonomy" id="2912588"/>
    <lineage>
        <taxon>Bacteria</taxon>
        <taxon>Pseudomonadati</taxon>
        <taxon>Pseudomonadota</taxon>
        <taxon>Gammaproteobacteria</taxon>
        <taxon>Alteromonadales</taxon>
        <taxon>Colwelliaceae</taxon>
        <taxon>Colwellia</taxon>
    </lineage>
</organism>
<reference evidence="1" key="1">
    <citation type="submission" date="2022-01" db="EMBL/GenBank/DDBJ databases">
        <title>Colwellia maritima, isolated from seawater.</title>
        <authorList>
            <person name="Kristyanto S."/>
            <person name="Jung J."/>
            <person name="Jeon C.O."/>
        </authorList>
    </citation>
    <scope>NUCLEOTIDE SEQUENCE</scope>
    <source>
        <strain evidence="1">MSW7</strain>
    </source>
</reference>
<gene>
    <name evidence="1" type="ORF">L3081_00060</name>
</gene>
<name>A0ABS9WW21_9GAMM</name>
<evidence type="ECO:0008006" key="3">
    <source>
        <dbReference type="Google" id="ProtNLM"/>
    </source>
</evidence>
<proteinExistence type="predicted"/>
<evidence type="ECO:0000313" key="1">
    <source>
        <dbReference type="EMBL" id="MCI2282079.1"/>
    </source>
</evidence>
<dbReference type="RefSeq" id="WP_242282659.1">
    <property type="nucleotide sequence ID" value="NZ_JAKKSL010000001.1"/>
</dbReference>
<protein>
    <recommendedName>
        <fullName evidence="3">Alcohol dehydrogenase</fullName>
    </recommendedName>
</protein>
<dbReference type="Proteomes" id="UP001139646">
    <property type="component" value="Unassembled WGS sequence"/>
</dbReference>
<keyword evidence="2" id="KW-1185">Reference proteome</keyword>
<accession>A0ABS9WW21</accession>